<feature type="transmembrane region" description="Helical" evidence="1">
    <location>
        <begin position="195"/>
        <end position="221"/>
    </location>
</feature>
<feature type="transmembrane region" description="Helical" evidence="1">
    <location>
        <begin position="343"/>
        <end position="365"/>
    </location>
</feature>
<organism evidence="2 3">
    <name type="scientific">Photobacterium marinum</name>
    <dbReference type="NCBI Taxonomy" id="1056511"/>
    <lineage>
        <taxon>Bacteria</taxon>
        <taxon>Pseudomonadati</taxon>
        <taxon>Pseudomonadota</taxon>
        <taxon>Gammaproteobacteria</taxon>
        <taxon>Vibrionales</taxon>
        <taxon>Vibrionaceae</taxon>
        <taxon>Photobacterium</taxon>
    </lineage>
</organism>
<proteinExistence type="predicted"/>
<accession>L8J9S0</accession>
<evidence type="ECO:0000313" key="2">
    <source>
        <dbReference type="EMBL" id="ELR65625.1"/>
    </source>
</evidence>
<dbReference type="RefSeq" id="WP_007465524.1">
    <property type="nucleotide sequence ID" value="NZ_AMZO01000016.1"/>
</dbReference>
<gene>
    <name evidence="2" type="ORF">C942_00708</name>
</gene>
<evidence type="ECO:0000256" key="1">
    <source>
        <dbReference type="SAM" id="Phobius"/>
    </source>
</evidence>
<feature type="transmembrane region" description="Helical" evidence="1">
    <location>
        <begin position="267"/>
        <end position="284"/>
    </location>
</feature>
<dbReference type="EMBL" id="AMZO01000016">
    <property type="protein sequence ID" value="ELR65625.1"/>
    <property type="molecule type" value="Genomic_DNA"/>
</dbReference>
<feature type="transmembrane region" description="Helical" evidence="1">
    <location>
        <begin position="60"/>
        <end position="83"/>
    </location>
</feature>
<dbReference type="Proteomes" id="UP000011134">
    <property type="component" value="Unassembled WGS sequence"/>
</dbReference>
<keyword evidence="3" id="KW-1185">Reference proteome</keyword>
<feature type="transmembrane region" description="Helical" evidence="1">
    <location>
        <begin position="128"/>
        <end position="146"/>
    </location>
</feature>
<dbReference type="AlphaFoldDB" id="L8J9S0"/>
<feature type="transmembrane region" description="Helical" evidence="1">
    <location>
        <begin position="242"/>
        <end position="261"/>
    </location>
</feature>
<feature type="transmembrane region" description="Helical" evidence="1">
    <location>
        <begin position="12"/>
        <end position="37"/>
    </location>
</feature>
<feature type="transmembrane region" description="Helical" evidence="1">
    <location>
        <begin position="95"/>
        <end position="116"/>
    </location>
</feature>
<keyword evidence="1" id="KW-0472">Membrane</keyword>
<name>L8J9S0_9GAMM</name>
<protein>
    <submittedName>
        <fullName evidence="2">Uncharacterized protein</fullName>
    </submittedName>
</protein>
<dbReference type="PATRIC" id="fig|1056511.3.peg.2197"/>
<dbReference type="OrthoDB" id="9769532at2"/>
<evidence type="ECO:0000313" key="3">
    <source>
        <dbReference type="Proteomes" id="UP000011134"/>
    </source>
</evidence>
<reference evidence="2 3" key="1">
    <citation type="submission" date="2012-12" db="EMBL/GenBank/DDBJ databases">
        <title>Genome Assembly of Photobacterium sp. AK15.</title>
        <authorList>
            <person name="Khatri I."/>
            <person name="Vaidya B."/>
            <person name="Srinivas T.N.R."/>
            <person name="Subramanian S."/>
            <person name="Pinnaka A."/>
        </authorList>
    </citation>
    <scope>NUCLEOTIDE SEQUENCE [LARGE SCALE GENOMIC DNA]</scope>
    <source>
        <strain evidence="2 3">AK15</strain>
    </source>
</reference>
<sequence>MAWGQKRANKFDWLVGITWGLVAAGLLVLPPLAGALFSGEPLSQYLSLQPSTLYVEHPPFSWPVFILLSLLILTCILPLFYRLMSVTGGPAPQQFSFPWWGWLGIALITLNWLLAWTDFDTTSDWQRYTFTPLWLGYILLINALTVKRSGSCLLLKQPGKFILLFPASILFWWFFEYLNHFVHNWYYIGPPISTVTRVLTASLSFSTVLPAVMSTACWMTTFSRINHAYTNYWKLRISCPRLLAILGLTASTLSLFALGAWPDSLYPLVWVSPLIVLLSLQVLAEKQTVFSSMQKGDWRPFSLSALASLQCGFFWEMWNYGSAAPWKYNIPYVDRFHIFEMPLLGYAGYFPFGLECILVASLLGIEVHKGSSTSHTS</sequence>
<keyword evidence="1" id="KW-1133">Transmembrane helix</keyword>
<comment type="caution">
    <text evidence="2">The sequence shown here is derived from an EMBL/GenBank/DDBJ whole genome shotgun (WGS) entry which is preliminary data.</text>
</comment>
<feature type="transmembrane region" description="Helical" evidence="1">
    <location>
        <begin position="158"/>
        <end position="175"/>
    </location>
</feature>
<keyword evidence="1" id="KW-0812">Transmembrane</keyword>